<name>A0AAN7VU61_9COLE</name>
<dbReference type="PROSITE" id="PS50118">
    <property type="entry name" value="HMG_BOX_2"/>
    <property type="match status" value="1"/>
</dbReference>
<dbReference type="EMBL" id="JAVRBK010000001">
    <property type="protein sequence ID" value="KAK5649504.1"/>
    <property type="molecule type" value="Genomic_DNA"/>
</dbReference>
<dbReference type="InterPro" id="IPR009071">
    <property type="entry name" value="HMG_box_dom"/>
</dbReference>
<evidence type="ECO:0000256" key="1">
    <source>
        <dbReference type="PROSITE-ProRule" id="PRU00267"/>
    </source>
</evidence>
<dbReference type="GO" id="GO:0003677">
    <property type="term" value="F:DNA binding"/>
    <property type="evidence" value="ECO:0007669"/>
    <property type="project" value="UniProtKB-UniRule"/>
</dbReference>
<comment type="caution">
    <text evidence="4">The sequence shown here is derived from an EMBL/GenBank/DDBJ whole genome shotgun (WGS) entry which is preliminary data.</text>
</comment>
<keyword evidence="1" id="KW-0238">DNA-binding</keyword>
<dbReference type="SMART" id="SM00398">
    <property type="entry name" value="HMG"/>
    <property type="match status" value="1"/>
</dbReference>
<accession>A0AAN7VU61</accession>
<reference evidence="4 5" key="1">
    <citation type="journal article" date="2024" name="Insects">
        <title>An Improved Chromosome-Level Genome Assembly of the Firefly Pyrocoelia pectoralis.</title>
        <authorList>
            <person name="Fu X."/>
            <person name="Meyer-Rochow V.B."/>
            <person name="Ballantyne L."/>
            <person name="Zhu X."/>
        </authorList>
    </citation>
    <scope>NUCLEOTIDE SEQUENCE [LARGE SCALE GENOMIC DNA]</scope>
    <source>
        <strain evidence="4">XCY_ONT2</strain>
    </source>
</reference>
<feature type="compositionally biased region" description="Basic residues" evidence="2">
    <location>
        <begin position="66"/>
        <end position="100"/>
    </location>
</feature>
<dbReference type="CDD" id="cd00084">
    <property type="entry name" value="HMG-box_SF"/>
    <property type="match status" value="1"/>
</dbReference>
<keyword evidence="5" id="KW-1185">Reference proteome</keyword>
<dbReference type="GO" id="GO:0005634">
    <property type="term" value="C:nucleus"/>
    <property type="evidence" value="ECO:0007669"/>
    <property type="project" value="UniProtKB-UniRule"/>
</dbReference>
<dbReference type="InterPro" id="IPR036910">
    <property type="entry name" value="HMG_box_dom_sf"/>
</dbReference>
<proteinExistence type="predicted"/>
<dbReference type="Gene3D" id="1.10.30.10">
    <property type="entry name" value="High mobility group box domain"/>
    <property type="match status" value="1"/>
</dbReference>
<evidence type="ECO:0000259" key="3">
    <source>
        <dbReference type="PROSITE" id="PS50118"/>
    </source>
</evidence>
<evidence type="ECO:0000256" key="2">
    <source>
        <dbReference type="SAM" id="MobiDB-lite"/>
    </source>
</evidence>
<gene>
    <name evidence="4" type="ORF">RI129_000533</name>
</gene>
<dbReference type="AlphaFoldDB" id="A0AAN7VU61"/>
<protein>
    <recommendedName>
        <fullName evidence="3">HMG box domain-containing protein</fullName>
    </recommendedName>
</protein>
<keyword evidence="1" id="KW-0539">Nucleus</keyword>
<dbReference type="Proteomes" id="UP001329430">
    <property type="component" value="Chromosome 1"/>
</dbReference>
<feature type="DNA-binding region" description="HMG box" evidence="1">
    <location>
        <begin position="11"/>
        <end position="75"/>
    </location>
</feature>
<feature type="region of interest" description="Disordered" evidence="2">
    <location>
        <begin position="59"/>
        <end position="100"/>
    </location>
</feature>
<dbReference type="Pfam" id="PF00505">
    <property type="entry name" value="HMG_box"/>
    <property type="match status" value="1"/>
</dbReference>
<sequence>MVPCGGAKTKGKVTRNAFFNFLREFRRNNPGKSITETAKLAGACWRKMSPVDKEPFCKMAASAPKMARRSKSRSRSKSSHCKSKRKRGSRSKSRRTGCKL</sequence>
<dbReference type="SUPFAM" id="SSF47095">
    <property type="entry name" value="HMG-box"/>
    <property type="match status" value="1"/>
</dbReference>
<evidence type="ECO:0000313" key="5">
    <source>
        <dbReference type="Proteomes" id="UP001329430"/>
    </source>
</evidence>
<evidence type="ECO:0000313" key="4">
    <source>
        <dbReference type="EMBL" id="KAK5649504.1"/>
    </source>
</evidence>
<organism evidence="4 5">
    <name type="scientific">Pyrocoelia pectoralis</name>
    <dbReference type="NCBI Taxonomy" id="417401"/>
    <lineage>
        <taxon>Eukaryota</taxon>
        <taxon>Metazoa</taxon>
        <taxon>Ecdysozoa</taxon>
        <taxon>Arthropoda</taxon>
        <taxon>Hexapoda</taxon>
        <taxon>Insecta</taxon>
        <taxon>Pterygota</taxon>
        <taxon>Neoptera</taxon>
        <taxon>Endopterygota</taxon>
        <taxon>Coleoptera</taxon>
        <taxon>Polyphaga</taxon>
        <taxon>Elateriformia</taxon>
        <taxon>Elateroidea</taxon>
        <taxon>Lampyridae</taxon>
        <taxon>Lampyrinae</taxon>
        <taxon>Pyrocoelia</taxon>
    </lineage>
</organism>
<feature type="domain" description="HMG box" evidence="3">
    <location>
        <begin position="11"/>
        <end position="75"/>
    </location>
</feature>